<comment type="caution">
    <text evidence="1">The sequence shown here is derived from an EMBL/GenBank/DDBJ whole genome shotgun (WGS) entry which is preliminary data.</text>
</comment>
<accession>A0A1F4ZA68</accession>
<organism evidence="1 2">
    <name type="scientific">Candidatus Amesbacteria bacterium RIFCSPHIGHO2_12_FULL_48_14</name>
    <dbReference type="NCBI Taxonomy" id="1797257"/>
    <lineage>
        <taxon>Bacteria</taxon>
        <taxon>Candidatus Amesiibacteriota</taxon>
    </lineage>
</organism>
<dbReference type="AlphaFoldDB" id="A0A1F4ZA68"/>
<proteinExistence type="predicted"/>
<name>A0A1F4ZA68_9BACT</name>
<dbReference type="Proteomes" id="UP000178993">
    <property type="component" value="Unassembled WGS sequence"/>
</dbReference>
<protein>
    <submittedName>
        <fullName evidence="1">Uncharacterized protein</fullName>
    </submittedName>
</protein>
<evidence type="ECO:0000313" key="1">
    <source>
        <dbReference type="EMBL" id="OGD03193.1"/>
    </source>
</evidence>
<reference evidence="1 2" key="1">
    <citation type="journal article" date="2016" name="Nat. Commun.">
        <title>Thousands of microbial genomes shed light on interconnected biogeochemical processes in an aquifer system.</title>
        <authorList>
            <person name="Anantharaman K."/>
            <person name="Brown C.T."/>
            <person name="Hug L.A."/>
            <person name="Sharon I."/>
            <person name="Castelle C.J."/>
            <person name="Probst A.J."/>
            <person name="Thomas B.C."/>
            <person name="Singh A."/>
            <person name="Wilkins M.J."/>
            <person name="Karaoz U."/>
            <person name="Brodie E.L."/>
            <person name="Williams K.H."/>
            <person name="Hubbard S.S."/>
            <person name="Banfield J.F."/>
        </authorList>
    </citation>
    <scope>NUCLEOTIDE SEQUENCE [LARGE SCALE GENOMIC DNA]</scope>
</reference>
<gene>
    <name evidence="1" type="ORF">A3E17_02040</name>
</gene>
<evidence type="ECO:0000313" key="2">
    <source>
        <dbReference type="Proteomes" id="UP000178993"/>
    </source>
</evidence>
<dbReference type="EMBL" id="MEXL01000014">
    <property type="protein sequence ID" value="OGD03193.1"/>
    <property type="molecule type" value="Genomic_DNA"/>
</dbReference>
<sequence>MSRPVDIMCRYREKEGVLLANAAQTLGIPVVESEGVNNFLGRVRSFKGPDETSKTEVLGVLAGVLWSLGQQELREMGL</sequence>